<feature type="compositionally biased region" description="Acidic residues" evidence="1">
    <location>
        <begin position="145"/>
        <end position="156"/>
    </location>
</feature>
<proteinExistence type="predicted"/>
<dbReference type="Pfam" id="PF04404">
    <property type="entry name" value="ERF"/>
    <property type="match status" value="1"/>
</dbReference>
<dbReference type="InterPro" id="IPR007499">
    <property type="entry name" value="ERF_bacteria_virus"/>
</dbReference>
<reference evidence="2" key="1">
    <citation type="journal article" date="2021" name="Proc. Natl. Acad. Sci. U.S.A.">
        <title>A Catalog of Tens of Thousands of Viruses from Human Metagenomes Reveals Hidden Associations with Chronic Diseases.</title>
        <authorList>
            <person name="Tisza M.J."/>
            <person name="Buck C.B."/>
        </authorList>
    </citation>
    <scope>NUCLEOTIDE SEQUENCE</scope>
    <source>
        <strain evidence="2">CtfW121</strain>
    </source>
</reference>
<protein>
    <submittedName>
        <fullName evidence="2">ERF superfamily protein</fullName>
    </submittedName>
</protein>
<evidence type="ECO:0000256" key="1">
    <source>
        <dbReference type="SAM" id="MobiDB-lite"/>
    </source>
</evidence>
<sequence>MKWMFQKERKKEKMKGFENIKKEVAVDLIELVNQLRGLEKSAQVNYSVQNRKTGEWVKKEFNYVPLDNILNKIKENKHFALLQPIGVDENGINGVRCILVHESGHVFETNTYPFAVKEGAKLQDEGAEITYRKRYSLGAFLGMATEEDTDGNDDEATNSTERKASPRQIEVLSKNYTGENLEKLLKMNKIEKLEDMPMSKASELIGNIMKRRKANNHE</sequence>
<accession>A0A8S5N867</accession>
<organism evidence="2">
    <name type="scientific">Siphoviridae sp. ctfW121</name>
    <dbReference type="NCBI Taxonomy" id="2826413"/>
    <lineage>
        <taxon>Viruses</taxon>
        <taxon>Duplodnaviria</taxon>
        <taxon>Heunggongvirae</taxon>
        <taxon>Uroviricota</taxon>
        <taxon>Caudoviricetes</taxon>
    </lineage>
</organism>
<dbReference type="EMBL" id="BK015096">
    <property type="protein sequence ID" value="DAD90857.1"/>
    <property type="molecule type" value="Genomic_DNA"/>
</dbReference>
<name>A0A8S5N867_9CAUD</name>
<evidence type="ECO:0000313" key="2">
    <source>
        <dbReference type="EMBL" id="DAD90857.1"/>
    </source>
</evidence>
<feature type="region of interest" description="Disordered" evidence="1">
    <location>
        <begin position="144"/>
        <end position="167"/>
    </location>
</feature>